<evidence type="ECO:0000313" key="3">
    <source>
        <dbReference type="WBParaSite" id="PDA_v2.g14916.t1"/>
    </source>
</evidence>
<accession>A0A914PA27</accession>
<protein>
    <submittedName>
        <fullName evidence="3">Uncharacterized protein</fullName>
    </submittedName>
</protein>
<name>A0A914PA27_9BILA</name>
<keyword evidence="2" id="KW-1185">Reference proteome</keyword>
<dbReference type="WBParaSite" id="PDA_v2.g14916.t1">
    <property type="protein sequence ID" value="PDA_v2.g14916.t1"/>
    <property type="gene ID" value="PDA_v2.g14916"/>
</dbReference>
<feature type="region of interest" description="Disordered" evidence="1">
    <location>
        <begin position="194"/>
        <end position="250"/>
    </location>
</feature>
<dbReference type="Proteomes" id="UP000887578">
    <property type="component" value="Unplaced"/>
</dbReference>
<dbReference type="AlphaFoldDB" id="A0A914PA27"/>
<feature type="compositionally biased region" description="Acidic residues" evidence="1">
    <location>
        <begin position="233"/>
        <end position="243"/>
    </location>
</feature>
<evidence type="ECO:0000256" key="1">
    <source>
        <dbReference type="SAM" id="MobiDB-lite"/>
    </source>
</evidence>
<proteinExistence type="predicted"/>
<sequence>MENFVENLFSKIIRYEVSTLAVFDNDIIFDDLKVLASSAKRVYLFENTIKYKNGTIVMFDKILGCLSTNIESFFFWFRKDIPMVDSSTMKNILQLRNLQNLKGFNLKVCPDTLSIEDLSAFLKKFKNTEIILCFASNISEEYKEQLDYLIDEIIESDVTNRLIKYDGQDEEKLQIMINQNGNFLKLWEDDEDEDGFDVETESDAGSTSSGMSLAEGLLADVEEDMQDLKPKEEEDDDEIDEITEAQSIAA</sequence>
<organism evidence="2 3">
    <name type="scientific">Panagrolaimus davidi</name>
    <dbReference type="NCBI Taxonomy" id="227884"/>
    <lineage>
        <taxon>Eukaryota</taxon>
        <taxon>Metazoa</taxon>
        <taxon>Ecdysozoa</taxon>
        <taxon>Nematoda</taxon>
        <taxon>Chromadorea</taxon>
        <taxon>Rhabditida</taxon>
        <taxon>Tylenchina</taxon>
        <taxon>Panagrolaimomorpha</taxon>
        <taxon>Panagrolaimoidea</taxon>
        <taxon>Panagrolaimidae</taxon>
        <taxon>Panagrolaimus</taxon>
    </lineage>
</organism>
<evidence type="ECO:0000313" key="2">
    <source>
        <dbReference type="Proteomes" id="UP000887578"/>
    </source>
</evidence>
<reference evidence="3" key="1">
    <citation type="submission" date="2022-11" db="UniProtKB">
        <authorList>
            <consortium name="WormBaseParasite"/>
        </authorList>
    </citation>
    <scope>IDENTIFICATION</scope>
</reference>